<dbReference type="Gene3D" id="3.10.10.10">
    <property type="entry name" value="HIV Type 1 Reverse Transcriptase, subunit A, domain 1"/>
    <property type="match status" value="1"/>
</dbReference>
<protein>
    <recommendedName>
        <fullName evidence="4">DNA/RNA polymerase</fullName>
    </recommendedName>
</protein>
<organism evidence="2 3">
    <name type="scientific">Exidia glandulosa HHB12029</name>
    <dbReference type="NCBI Taxonomy" id="1314781"/>
    <lineage>
        <taxon>Eukaryota</taxon>
        <taxon>Fungi</taxon>
        <taxon>Dikarya</taxon>
        <taxon>Basidiomycota</taxon>
        <taxon>Agaricomycotina</taxon>
        <taxon>Agaricomycetes</taxon>
        <taxon>Auriculariales</taxon>
        <taxon>Exidiaceae</taxon>
        <taxon>Exidia</taxon>
    </lineage>
</organism>
<evidence type="ECO:0008006" key="4">
    <source>
        <dbReference type="Google" id="ProtNLM"/>
    </source>
</evidence>
<sequence length="203" mass="21900">MADNAEAYAALIRELNAATNPLGSDAPPAPPDVNVSATGVRATSDLGDRASARVPAAASSVGESSPLRFAAPLENEDKHELPPPAAAEAPDPTIYASEFLDEILDISPDVPPVYREKALELFKRRVLAFGFDGRLGHLDANAKVRTKDDVNPISEPMHGASPEKRQVIEEQLKKWFELGVIEPSESPWAAPVVIVYRNGKPRF</sequence>
<name>A0A165LGC7_EXIGL</name>
<feature type="region of interest" description="Disordered" evidence="1">
    <location>
        <begin position="19"/>
        <end position="69"/>
    </location>
</feature>
<keyword evidence="3" id="KW-1185">Reference proteome</keyword>
<dbReference type="STRING" id="1314781.A0A165LGC7"/>
<feature type="non-terminal residue" evidence="2">
    <location>
        <position position="203"/>
    </location>
</feature>
<evidence type="ECO:0000313" key="3">
    <source>
        <dbReference type="Proteomes" id="UP000077266"/>
    </source>
</evidence>
<dbReference type="OrthoDB" id="6776860at2759"/>
<reference evidence="2 3" key="1">
    <citation type="journal article" date="2016" name="Mol. Biol. Evol.">
        <title>Comparative Genomics of Early-Diverging Mushroom-Forming Fungi Provides Insights into the Origins of Lignocellulose Decay Capabilities.</title>
        <authorList>
            <person name="Nagy L.G."/>
            <person name="Riley R."/>
            <person name="Tritt A."/>
            <person name="Adam C."/>
            <person name="Daum C."/>
            <person name="Floudas D."/>
            <person name="Sun H."/>
            <person name="Yadav J.S."/>
            <person name="Pangilinan J."/>
            <person name="Larsson K.H."/>
            <person name="Matsuura K."/>
            <person name="Barry K."/>
            <person name="Labutti K."/>
            <person name="Kuo R."/>
            <person name="Ohm R.A."/>
            <person name="Bhattacharya S.S."/>
            <person name="Shirouzu T."/>
            <person name="Yoshinaga Y."/>
            <person name="Martin F.M."/>
            <person name="Grigoriev I.V."/>
            <person name="Hibbett D.S."/>
        </authorList>
    </citation>
    <scope>NUCLEOTIDE SEQUENCE [LARGE SCALE GENOMIC DNA]</scope>
    <source>
        <strain evidence="2 3">HHB12029</strain>
    </source>
</reference>
<dbReference type="InParanoid" id="A0A165LGC7"/>
<gene>
    <name evidence="2" type="ORF">EXIGLDRAFT_607621</name>
</gene>
<evidence type="ECO:0000313" key="2">
    <source>
        <dbReference type="EMBL" id="KZV97801.1"/>
    </source>
</evidence>
<dbReference type="EMBL" id="KV425926">
    <property type="protein sequence ID" value="KZV97801.1"/>
    <property type="molecule type" value="Genomic_DNA"/>
</dbReference>
<proteinExistence type="predicted"/>
<dbReference type="InterPro" id="IPR043502">
    <property type="entry name" value="DNA/RNA_pol_sf"/>
</dbReference>
<evidence type="ECO:0000256" key="1">
    <source>
        <dbReference type="SAM" id="MobiDB-lite"/>
    </source>
</evidence>
<dbReference type="AlphaFoldDB" id="A0A165LGC7"/>
<feature type="compositionally biased region" description="Low complexity" evidence="1">
    <location>
        <begin position="52"/>
        <end position="61"/>
    </location>
</feature>
<dbReference type="SUPFAM" id="SSF56672">
    <property type="entry name" value="DNA/RNA polymerases"/>
    <property type="match status" value="1"/>
</dbReference>
<accession>A0A165LGC7</accession>
<dbReference type="Proteomes" id="UP000077266">
    <property type="component" value="Unassembled WGS sequence"/>
</dbReference>